<evidence type="ECO:0000256" key="1">
    <source>
        <dbReference type="SAM" id="Coils"/>
    </source>
</evidence>
<evidence type="ECO:0000313" key="3">
    <source>
        <dbReference type="EMBL" id="QAT90352.1"/>
    </source>
</evidence>
<dbReference type="PROSITE" id="PS51750">
    <property type="entry name" value="BRO_N"/>
    <property type="match status" value="1"/>
</dbReference>
<feature type="domain" description="Bro-N" evidence="2">
    <location>
        <begin position="1"/>
        <end position="124"/>
    </location>
</feature>
<dbReference type="InterPro" id="IPR003497">
    <property type="entry name" value="BRO_N_domain"/>
</dbReference>
<reference evidence="3 4" key="1">
    <citation type="submission" date="2018-08" db="EMBL/GenBank/DDBJ databases">
        <title>Sequence analysis of the African armyworm, Spodoptera exempta nucleopolyhedrovirus.</title>
        <authorList>
            <person name="Escasa S.R."/>
            <person name="Mowery J.D."/>
            <person name="Bauchan G.R."/>
            <person name="Harrison R.L."/>
            <person name="Cory J.S."/>
        </authorList>
    </citation>
    <scope>NUCLEOTIDE SEQUENCE [LARGE SCALE GENOMIC DNA]</scope>
    <source>
        <strain evidence="3 4">244.1</strain>
    </source>
</reference>
<dbReference type="KEGG" id="vg:65101739"/>
<evidence type="ECO:0000313" key="4">
    <source>
        <dbReference type="Proteomes" id="UP000503509"/>
    </source>
</evidence>
<organism evidence="3 4">
    <name type="scientific">Spodoptera exempta nucleopolyhedrovirus</name>
    <dbReference type="NCBI Taxonomy" id="1242863"/>
    <lineage>
        <taxon>Viruses</taxon>
        <taxon>Viruses incertae sedis</taxon>
        <taxon>Naldaviricetes</taxon>
        <taxon>Lefavirales</taxon>
        <taxon>Baculoviridae</taxon>
        <taxon>Alphabaculovirus</taxon>
        <taxon>Alphabaculovirus spexemptae</taxon>
    </lineage>
</organism>
<keyword evidence="4" id="KW-1185">Reference proteome</keyword>
<protein>
    <submittedName>
        <fullName evidence="3">Baculovirus repeated ORF</fullName>
    </submittedName>
</protein>
<feature type="coiled-coil region" evidence="1">
    <location>
        <begin position="141"/>
        <end position="168"/>
    </location>
</feature>
<sequence length="320" mass="37450">MLPVQIGLFKFGDEQFKLRYVIDQNSVDNKVLFVAKDVASALKYDNTKRAIAIHVDAKYKSVYRKDVVNCPTIFSEEQLHLHPQTIMINKSGVIQLIMKSKLPHAIQLQEWLLEQVIPQVLRTGNYQNVTVNDTTASLMVARRREQNLKQLTEQMKKVCQRKDRTIDQILKAMTNMYTRFHRDMSLKNQRTNEIIQELDRLASRAVEFPKKQSRIPMICIALNGNVVEAITGQRQYVNKQKSKRKLKNENIIVETTRANPALDWTNATDKLKVLSKQQRVKRFPRSVHFKRDEDVVRFIKVVKAMFLNENKEILNNLRYL</sequence>
<dbReference type="GeneID" id="65101739"/>
<dbReference type="SMART" id="SM01040">
    <property type="entry name" value="Bro-N"/>
    <property type="match status" value="1"/>
</dbReference>
<dbReference type="Pfam" id="PF02498">
    <property type="entry name" value="Bro-N"/>
    <property type="match status" value="1"/>
</dbReference>
<accession>A0A410S7P5</accession>
<dbReference type="EMBL" id="MH717816">
    <property type="protein sequence ID" value="QAT90352.1"/>
    <property type="molecule type" value="Genomic_DNA"/>
</dbReference>
<evidence type="ECO:0000259" key="2">
    <source>
        <dbReference type="PROSITE" id="PS51750"/>
    </source>
</evidence>
<keyword evidence="1" id="KW-0175">Coiled coil</keyword>
<proteinExistence type="predicted"/>
<dbReference type="RefSeq" id="YP_010086484.1">
    <property type="nucleotide sequence ID" value="NC_055455.1"/>
</dbReference>
<dbReference type="Proteomes" id="UP000503509">
    <property type="component" value="Genome"/>
</dbReference>
<name>A0A410S7P5_9ABAC</name>